<protein>
    <submittedName>
        <fullName evidence="2">Uncharacterized protein</fullName>
    </submittedName>
</protein>
<accession>A0A2T9XXM2</accession>
<dbReference type="EMBL" id="MBFT01001228">
    <property type="protein sequence ID" value="PVU84810.1"/>
    <property type="molecule type" value="Genomic_DNA"/>
</dbReference>
<keyword evidence="1" id="KW-1133">Transmembrane helix</keyword>
<dbReference type="Proteomes" id="UP000245699">
    <property type="component" value="Unassembled WGS sequence"/>
</dbReference>
<dbReference type="STRING" id="61424.A0A2T9XXM2"/>
<comment type="caution">
    <text evidence="2">The sequence shown here is derived from an EMBL/GenBank/DDBJ whole genome shotgun (WGS) entry which is preliminary data.</text>
</comment>
<dbReference type="AlphaFoldDB" id="A0A2T9XXM2"/>
<keyword evidence="1" id="KW-0472">Membrane</keyword>
<organism evidence="2 3">
    <name type="scientific">Furculomyces boomerangus</name>
    <dbReference type="NCBI Taxonomy" id="61424"/>
    <lineage>
        <taxon>Eukaryota</taxon>
        <taxon>Fungi</taxon>
        <taxon>Fungi incertae sedis</taxon>
        <taxon>Zoopagomycota</taxon>
        <taxon>Kickxellomycotina</taxon>
        <taxon>Harpellomycetes</taxon>
        <taxon>Harpellales</taxon>
        <taxon>Harpellaceae</taxon>
        <taxon>Furculomyces</taxon>
    </lineage>
</organism>
<evidence type="ECO:0000313" key="3">
    <source>
        <dbReference type="Proteomes" id="UP000245699"/>
    </source>
</evidence>
<proteinExistence type="predicted"/>
<keyword evidence="1" id="KW-0812">Transmembrane</keyword>
<name>A0A2T9XXM2_9FUNG</name>
<dbReference type="PANTHER" id="PTHR37849:SF1">
    <property type="entry name" value="YALI0E11605P"/>
    <property type="match status" value="1"/>
</dbReference>
<dbReference type="OrthoDB" id="5331396at2759"/>
<reference evidence="2 3" key="1">
    <citation type="journal article" date="2018" name="MBio">
        <title>Comparative Genomics Reveals the Core Gene Toolbox for the Fungus-Insect Symbiosis.</title>
        <authorList>
            <person name="Wang Y."/>
            <person name="Stata M."/>
            <person name="Wang W."/>
            <person name="Stajich J.E."/>
            <person name="White M.M."/>
            <person name="Moncalvo J.M."/>
        </authorList>
    </citation>
    <scope>NUCLEOTIDE SEQUENCE [LARGE SCALE GENOMIC DNA]</scope>
    <source>
        <strain evidence="2 3">AUS-77-4</strain>
    </source>
</reference>
<gene>
    <name evidence="2" type="ORF">BB559_007384</name>
</gene>
<dbReference type="PANTHER" id="PTHR37849">
    <property type="entry name" value="YALI0E11605P"/>
    <property type="match status" value="1"/>
</dbReference>
<evidence type="ECO:0000313" key="2">
    <source>
        <dbReference type="EMBL" id="PVU84810.1"/>
    </source>
</evidence>
<evidence type="ECO:0000256" key="1">
    <source>
        <dbReference type="SAM" id="Phobius"/>
    </source>
</evidence>
<sequence length="177" mass="19888">MIGLKTNSFRIIYRAGLLSRSQRAAFSITPRSFQAATGTQKTESETPKSKSKPIGGFRGGIFGFLLGATVAGSYGFYYLIDQYQKASSLVLSSVDELEKTATDVKDYVRKIDNMETLLGDIKSSTAEKDELIQFKSDWRKQVDIIMKDYLELKAHLWRVEQDLDAANAKIAELEEKK</sequence>
<keyword evidence="3" id="KW-1185">Reference proteome</keyword>
<feature type="transmembrane region" description="Helical" evidence="1">
    <location>
        <begin position="60"/>
        <end position="80"/>
    </location>
</feature>